<evidence type="ECO:0000256" key="1">
    <source>
        <dbReference type="ARBA" id="ARBA00005417"/>
    </source>
</evidence>
<dbReference type="AlphaFoldDB" id="A0A0P8W2M8"/>
<reference evidence="6 7" key="1">
    <citation type="submission" date="2015-09" db="EMBL/GenBank/DDBJ databases">
        <title>Genome sequence of Oxobacter pfennigii DSM 3222.</title>
        <authorList>
            <person name="Poehlein A."/>
            <person name="Bengelsdorf F.R."/>
            <person name="Schiel-Bengelsdorf B."/>
            <person name="Duerre P."/>
            <person name="Daniel R."/>
        </authorList>
    </citation>
    <scope>NUCLEOTIDE SEQUENCE [LARGE SCALE GENOMIC DNA]</scope>
    <source>
        <strain evidence="6 7">DSM 3222</strain>
    </source>
</reference>
<comment type="caution">
    <text evidence="6">The sequence shown here is derived from an EMBL/GenBank/DDBJ whole genome shotgun (WGS) entry which is preliminary data.</text>
</comment>
<feature type="domain" description="ABC transporter" evidence="5">
    <location>
        <begin position="31"/>
        <end position="92"/>
    </location>
</feature>
<dbReference type="GO" id="GO:0005524">
    <property type="term" value="F:ATP binding"/>
    <property type="evidence" value="ECO:0007669"/>
    <property type="project" value="UniProtKB-KW"/>
</dbReference>
<evidence type="ECO:0000313" key="6">
    <source>
        <dbReference type="EMBL" id="KPU42763.1"/>
    </source>
</evidence>
<comment type="similarity">
    <text evidence="1">Belongs to the ABC transporter superfamily.</text>
</comment>
<gene>
    <name evidence="6" type="primary">drrA_3</name>
    <name evidence="6" type="ORF">OXPF_35230</name>
</gene>
<keyword evidence="4 6" id="KW-0067">ATP-binding</keyword>
<proteinExistence type="inferred from homology"/>
<dbReference type="PANTHER" id="PTHR42711">
    <property type="entry name" value="ABC TRANSPORTER ATP-BINDING PROTEIN"/>
    <property type="match status" value="1"/>
</dbReference>
<dbReference type="InterPro" id="IPR003439">
    <property type="entry name" value="ABC_transporter-like_ATP-bd"/>
</dbReference>
<dbReference type="Gene3D" id="3.40.50.300">
    <property type="entry name" value="P-loop containing nucleotide triphosphate hydrolases"/>
    <property type="match status" value="1"/>
</dbReference>
<evidence type="ECO:0000256" key="2">
    <source>
        <dbReference type="ARBA" id="ARBA00022448"/>
    </source>
</evidence>
<evidence type="ECO:0000259" key="5">
    <source>
        <dbReference type="Pfam" id="PF00005"/>
    </source>
</evidence>
<keyword evidence="2" id="KW-0813">Transport</keyword>
<protein>
    <submittedName>
        <fullName evidence="6">Doxorubicin resistance ATP-binding protein DrrA</fullName>
        <ecNumber evidence="6">3.6.3.-</ecNumber>
    </submittedName>
</protein>
<organism evidence="6 7">
    <name type="scientific">Oxobacter pfennigii</name>
    <dbReference type="NCBI Taxonomy" id="36849"/>
    <lineage>
        <taxon>Bacteria</taxon>
        <taxon>Bacillati</taxon>
        <taxon>Bacillota</taxon>
        <taxon>Clostridia</taxon>
        <taxon>Eubacteriales</taxon>
        <taxon>Clostridiaceae</taxon>
        <taxon>Oxobacter</taxon>
    </lineage>
</organism>
<dbReference type="PANTHER" id="PTHR42711:SF5">
    <property type="entry name" value="ABC TRANSPORTER ATP-BINDING PROTEIN NATA"/>
    <property type="match status" value="1"/>
</dbReference>
<keyword evidence="6" id="KW-0378">Hydrolase</keyword>
<dbReference type="InterPro" id="IPR050763">
    <property type="entry name" value="ABC_transporter_ATP-binding"/>
</dbReference>
<evidence type="ECO:0000313" key="7">
    <source>
        <dbReference type="Proteomes" id="UP000050326"/>
    </source>
</evidence>
<dbReference type="Proteomes" id="UP000050326">
    <property type="component" value="Unassembled WGS sequence"/>
</dbReference>
<sequence length="102" mass="10996">MIIAENLKKTYETKIRKGFLKSEKTTIEAVKELNMELKRGKIVGLLGVNGAGKTTSIKMLSTLLLPTSGTISVDGIDAVKNPMEVKKKINMVAGVRGCFTGV</sequence>
<dbReference type="InterPro" id="IPR027417">
    <property type="entry name" value="P-loop_NTPase"/>
</dbReference>
<evidence type="ECO:0000256" key="4">
    <source>
        <dbReference type="ARBA" id="ARBA00022840"/>
    </source>
</evidence>
<keyword evidence="7" id="KW-1185">Reference proteome</keyword>
<dbReference type="EC" id="3.6.3.-" evidence="6"/>
<dbReference type="GO" id="GO:0016887">
    <property type="term" value="F:ATP hydrolysis activity"/>
    <property type="evidence" value="ECO:0007669"/>
    <property type="project" value="InterPro"/>
</dbReference>
<dbReference type="EMBL" id="LKET01000051">
    <property type="protein sequence ID" value="KPU42763.1"/>
    <property type="molecule type" value="Genomic_DNA"/>
</dbReference>
<dbReference type="RefSeq" id="WP_278308407.1">
    <property type="nucleotide sequence ID" value="NZ_LKET01000051.1"/>
</dbReference>
<name>A0A0P8W2M8_9CLOT</name>
<dbReference type="Pfam" id="PF00005">
    <property type="entry name" value="ABC_tran"/>
    <property type="match status" value="1"/>
</dbReference>
<evidence type="ECO:0000256" key="3">
    <source>
        <dbReference type="ARBA" id="ARBA00022741"/>
    </source>
</evidence>
<dbReference type="SUPFAM" id="SSF52540">
    <property type="entry name" value="P-loop containing nucleoside triphosphate hydrolases"/>
    <property type="match status" value="1"/>
</dbReference>
<dbReference type="STRING" id="36849.OXPF_35230"/>
<keyword evidence="3" id="KW-0547">Nucleotide-binding</keyword>
<accession>A0A0P8W2M8</accession>